<feature type="compositionally biased region" description="Basic and acidic residues" evidence="6">
    <location>
        <begin position="595"/>
        <end position="607"/>
    </location>
</feature>
<dbReference type="PROSITE" id="PS00675">
    <property type="entry name" value="SIGMA54_INTERACT_1"/>
    <property type="match status" value="1"/>
</dbReference>
<dbReference type="PROSITE" id="PS50045">
    <property type="entry name" value="SIGMA54_INTERACT_4"/>
    <property type="match status" value="1"/>
</dbReference>
<feature type="region of interest" description="Disordered" evidence="6">
    <location>
        <begin position="576"/>
        <end position="607"/>
    </location>
</feature>
<dbReference type="GO" id="GO:0043565">
    <property type="term" value="F:sequence-specific DNA binding"/>
    <property type="evidence" value="ECO:0007669"/>
    <property type="project" value="InterPro"/>
</dbReference>
<dbReference type="InterPro" id="IPR000014">
    <property type="entry name" value="PAS"/>
</dbReference>
<evidence type="ECO:0000256" key="2">
    <source>
        <dbReference type="ARBA" id="ARBA00022840"/>
    </source>
</evidence>
<dbReference type="PROSITE" id="PS00676">
    <property type="entry name" value="SIGMA54_INTERACT_2"/>
    <property type="match status" value="1"/>
</dbReference>
<dbReference type="PRINTS" id="PR01590">
    <property type="entry name" value="HTHFIS"/>
</dbReference>
<dbReference type="AlphaFoldDB" id="A0A8S0X436"/>
<gene>
    <name evidence="10" type="ORF">DEACI_1113</name>
    <name evidence="9" type="ORF">DEACI_1183</name>
</gene>
<organism evidence="9">
    <name type="scientific">Acididesulfobacillus acetoxydans</name>
    <dbReference type="NCBI Taxonomy" id="1561005"/>
    <lineage>
        <taxon>Bacteria</taxon>
        <taxon>Bacillati</taxon>
        <taxon>Bacillota</taxon>
        <taxon>Clostridia</taxon>
        <taxon>Eubacteriales</taxon>
        <taxon>Peptococcaceae</taxon>
        <taxon>Acididesulfobacillus</taxon>
    </lineage>
</organism>
<keyword evidence="4" id="KW-0238">DNA-binding</keyword>
<dbReference type="Pfam" id="PF00989">
    <property type="entry name" value="PAS"/>
    <property type="match status" value="2"/>
</dbReference>
<dbReference type="NCBIfam" id="TIGR00229">
    <property type="entry name" value="sensory_box"/>
    <property type="match status" value="1"/>
</dbReference>
<evidence type="ECO:0000256" key="5">
    <source>
        <dbReference type="ARBA" id="ARBA00023163"/>
    </source>
</evidence>
<dbReference type="InterPro" id="IPR013767">
    <property type="entry name" value="PAS_fold"/>
</dbReference>
<dbReference type="PROSITE" id="PS50112">
    <property type="entry name" value="PAS"/>
    <property type="match status" value="2"/>
</dbReference>
<dbReference type="PANTHER" id="PTHR32071">
    <property type="entry name" value="TRANSCRIPTIONAL REGULATORY PROTEIN"/>
    <property type="match status" value="1"/>
</dbReference>
<dbReference type="InterPro" id="IPR002197">
    <property type="entry name" value="HTH_Fis"/>
</dbReference>
<dbReference type="Gene3D" id="1.10.10.60">
    <property type="entry name" value="Homeodomain-like"/>
    <property type="match status" value="1"/>
</dbReference>
<dbReference type="InterPro" id="IPR025943">
    <property type="entry name" value="Sigma_54_int_dom_ATP-bd_2"/>
</dbReference>
<dbReference type="PROSITE" id="PS00688">
    <property type="entry name" value="SIGMA54_INTERACT_3"/>
    <property type="match status" value="1"/>
</dbReference>
<proteinExistence type="predicted"/>
<dbReference type="PANTHER" id="PTHR32071:SF57">
    <property type="entry name" value="C4-DICARBOXYLATE TRANSPORT TRANSCRIPTIONAL REGULATORY PROTEIN DCTD"/>
    <property type="match status" value="1"/>
</dbReference>
<dbReference type="InterPro" id="IPR025944">
    <property type="entry name" value="Sigma_54_int_dom_CS"/>
</dbReference>
<accession>A0A8S0X436</accession>
<evidence type="ECO:0000259" key="7">
    <source>
        <dbReference type="PROSITE" id="PS50045"/>
    </source>
</evidence>
<evidence type="ECO:0000256" key="4">
    <source>
        <dbReference type="ARBA" id="ARBA00023125"/>
    </source>
</evidence>
<dbReference type="Proteomes" id="UP000836597">
    <property type="component" value="Chromosome"/>
</dbReference>
<dbReference type="InterPro" id="IPR002078">
    <property type="entry name" value="Sigma_54_int"/>
</dbReference>
<dbReference type="InterPro" id="IPR009057">
    <property type="entry name" value="Homeodomain-like_sf"/>
</dbReference>
<feature type="domain" description="Sigma-54 factor interaction" evidence="7">
    <location>
        <begin position="258"/>
        <end position="488"/>
    </location>
</feature>
<dbReference type="GO" id="GO:0006355">
    <property type="term" value="P:regulation of DNA-templated transcription"/>
    <property type="evidence" value="ECO:0007669"/>
    <property type="project" value="InterPro"/>
</dbReference>
<feature type="domain" description="PAS" evidence="8">
    <location>
        <begin position="8"/>
        <end position="52"/>
    </location>
</feature>
<keyword evidence="2" id="KW-0067">ATP-binding</keyword>
<evidence type="ECO:0000259" key="8">
    <source>
        <dbReference type="PROSITE" id="PS50112"/>
    </source>
</evidence>
<dbReference type="InterPro" id="IPR025662">
    <property type="entry name" value="Sigma_54_int_dom_ATP-bd_1"/>
</dbReference>
<evidence type="ECO:0000256" key="1">
    <source>
        <dbReference type="ARBA" id="ARBA00022741"/>
    </source>
</evidence>
<evidence type="ECO:0000313" key="11">
    <source>
        <dbReference type="Proteomes" id="UP001071230"/>
    </source>
</evidence>
<dbReference type="EMBL" id="LR746496">
    <property type="protein sequence ID" value="CAA7600530.1"/>
    <property type="molecule type" value="Genomic_DNA"/>
</dbReference>
<name>A0A8S0X436_9FIRM</name>
<sequence length="607" mass="66789">MKSLRQGVIEAVHNGVLAIDTEGKVVLCNKAAERVLNLSVGEVLGRSILDFFPESRTYGVLQTGQPEVDCPYACKGLNLLVDFLPIADQGQILGAAAIVKDVTELETVAGRLGSVQELAATLEAVVENSYEGIVVIDDRERVVLINQFFLELMGYTSEDVVGRHIHEVSPESQLPQTLKTGIAQFGEPWHVGGRDFLIMRVPIKRDGKIIGALGKTLFKNMEIAKMFARKVVRLEEDLAFYKEELSKIHSSQFSFADISGENEHMLAAKALALRAARTTSTILLLGESGTGKEVFAHAIHQASLRRRGPFVRINCASLPESLLESELFGYAEGAFTGARKGGKPGKFELADKGTIFLDEIGDMSLGMQAKLLRVIQEREVDRIGGTHPIKVDVRVISATNRDLHRMVMEHKFRLDLYYRLNVVTLELPPLRERVEDLEGIIKTLLERLNRRLGTVVEGVSKETLDIFRSYGWPGNIRELENVLERAMIISDEPYISPEHLAPSLRSTGGEESGERGAGQTSFSENLSLEEALKAAEKEILSRALRRSGGNKLQAAKALGIHRSALYKKLARHNLLPPRENMSPAVAALKQPEAGEADHGETEHGGTG</sequence>
<reference evidence="10" key="1">
    <citation type="submission" date="2014-11" db="EMBL/GenBank/DDBJ databases">
        <authorList>
            <person name="Hornung B.V."/>
        </authorList>
    </citation>
    <scope>NUCLEOTIDE SEQUENCE</scope>
    <source>
        <strain evidence="10">INE</strain>
    </source>
</reference>
<dbReference type="Pfam" id="PF00158">
    <property type="entry name" value="Sigma54_activat"/>
    <property type="match status" value="1"/>
</dbReference>
<dbReference type="Pfam" id="PF02954">
    <property type="entry name" value="HTH_8"/>
    <property type="match status" value="1"/>
</dbReference>
<keyword evidence="1" id="KW-0547">Nucleotide-binding</keyword>
<dbReference type="InterPro" id="IPR003593">
    <property type="entry name" value="AAA+_ATPase"/>
</dbReference>
<evidence type="ECO:0000313" key="10">
    <source>
        <dbReference type="EMBL" id="CEJ06664.1"/>
    </source>
</evidence>
<dbReference type="Gene3D" id="3.30.450.20">
    <property type="entry name" value="PAS domain"/>
    <property type="match status" value="2"/>
</dbReference>
<evidence type="ECO:0000256" key="6">
    <source>
        <dbReference type="SAM" id="MobiDB-lite"/>
    </source>
</evidence>
<keyword evidence="3" id="KW-0805">Transcription regulation</keyword>
<dbReference type="CDD" id="cd00130">
    <property type="entry name" value="PAS"/>
    <property type="match status" value="2"/>
</dbReference>
<dbReference type="KEGG" id="aacx:DEACI_1183"/>
<dbReference type="FunFam" id="3.40.50.300:FF:000006">
    <property type="entry name" value="DNA-binding transcriptional regulator NtrC"/>
    <property type="match status" value="1"/>
</dbReference>
<dbReference type="SMART" id="SM00382">
    <property type="entry name" value="AAA"/>
    <property type="match status" value="1"/>
</dbReference>
<feature type="domain" description="PAS" evidence="8">
    <location>
        <begin position="118"/>
        <end position="173"/>
    </location>
</feature>
<protein>
    <submittedName>
        <fullName evidence="9">RNA polymerase sigma factor 54 interaction domain protein</fullName>
    </submittedName>
    <submittedName>
        <fullName evidence="10">Signal-transduction and transcriptional-control protein</fullName>
    </submittedName>
</protein>
<dbReference type="Pfam" id="PF25601">
    <property type="entry name" value="AAA_lid_14"/>
    <property type="match status" value="1"/>
</dbReference>
<dbReference type="InterPro" id="IPR027417">
    <property type="entry name" value="P-loop_NTPase"/>
</dbReference>
<dbReference type="Gene3D" id="3.40.50.300">
    <property type="entry name" value="P-loop containing nucleotide triphosphate hydrolases"/>
    <property type="match status" value="1"/>
</dbReference>
<dbReference type="RefSeq" id="WP_240984191.1">
    <property type="nucleotide sequence ID" value="NZ_CDGJ01000032.1"/>
</dbReference>
<dbReference type="Gene3D" id="1.10.8.60">
    <property type="match status" value="1"/>
</dbReference>
<dbReference type="SUPFAM" id="SSF55785">
    <property type="entry name" value="PYP-like sensor domain (PAS domain)"/>
    <property type="match status" value="2"/>
</dbReference>
<dbReference type="SUPFAM" id="SSF52540">
    <property type="entry name" value="P-loop containing nucleoside triphosphate hydrolases"/>
    <property type="match status" value="1"/>
</dbReference>
<dbReference type="CDD" id="cd00009">
    <property type="entry name" value="AAA"/>
    <property type="match status" value="1"/>
</dbReference>
<keyword evidence="5" id="KW-0804">Transcription</keyword>
<evidence type="ECO:0000256" key="3">
    <source>
        <dbReference type="ARBA" id="ARBA00023015"/>
    </source>
</evidence>
<dbReference type="InterPro" id="IPR058031">
    <property type="entry name" value="AAA_lid_NorR"/>
</dbReference>
<reference evidence="9" key="2">
    <citation type="submission" date="2020-01" db="EMBL/GenBank/DDBJ databases">
        <authorList>
            <person name="Hornung B."/>
        </authorList>
    </citation>
    <scope>NUCLEOTIDE SEQUENCE</scope>
    <source>
        <strain evidence="9">PacBioINE</strain>
    </source>
</reference>
<dbReference type="SUPFAM" id="SSF46689">
    <property type="entry name" value="Homeodomain-like"/>
    <property type="match status" value="1"/>
</dbReference>
<dbReference type="EMBL" id="CDGJ01000032">
    <property type="protein sequence ID" value="CEJ06664.1"/>
    <property type="molecule type" value="Genomic_DNA"/>
</dbReference>
<keyword evidence="11" id="KW-1185">Reference proteome</keyword>
<feature type="region of interest" description="Disordered" evidence="6">
    <location>
        <begin position="499"/>
        <end position="524"/>
    </location>
</feature>
<dbReference type="GO" id="GO:0005524">
    <property type="term" value="F:ATP binding"/>
    <property type="evidence" value="ECO:0007669"/>
    <property type="project" value="UniProtKB-KW"/>
</dbReference>
<dbReference type="Proteomes" id="UP001071230">
    <property type="component" value="Unassembled WGS sequence"/>
</dbReference>
<dbReference type="InterPro" id="IPR035965">
    <property type="entry name" value="PAS-like_dom_sf"/>
</dbReference>
<dbReference type="SMART" id="SM00091">
    <property type="entry name" value="PAS"/>
    <property type="match status" value="2"/>
</dbReference>
<evidence type="ECO:0000313" key="9">
    <source>
        <dbReference type="EMBL" id="CAA7600530.1"/>
    </source>
</evidence>